<dbReference type="NCBIfam" id="TIGR04183">
    <property type="entry name" value="Por_Secre_tail"/>
    <property type="match status" value="1"/>
</dbReference>
<protein>
    <submittedName>
        <fullName evidence="2">T9SS type A sorting domain-containing protein</fullName>
    </submittedName>
</protein>
<proteinExistence type="predicted"/>
<comment type="caution">
    <text evidence="2">The sequence shown here is derived from an EMBL/GenBank/DDBJ whole genome shotgun (WGS) entry which is preliminary data.</text>
</comment>
<evidence type="ECO:0000259" key="1">
    <source>
        <dbReference type="Pfam" id="PF18962"/>
    </source>
</evidence>
<dbReference type="EMBL" id="DSDK01000126">
    <property type="protein sequence ID" value="HDR50425.1"/>
    <property type="molecule type" value="Genomic_DNA"/>
</dbReference>
<dbReference type="InterPro" id="IPR026444">
    <property type="entry name" value="Secre_tail"/>
</dbReference>
<dbReference type="Pfam" id="PF18962">
    <property type="entry name" value="Por_Secre_tail"/>
    <property type="match status" value="1"/>
</dbReference>
<organism evidence="2">
    <name type="scientific">Mariniphaga anaerophila</name>
    <dbReference type="NCBI Taxonomy" id="1484053"/>
    <lineage>
        <taxon>Bacteria</taxon>
        <taxon>Pseudomonadati</taxon>
        <taxon>Bacteroidota</taxon>
        <taxon>Bacteroidia</taxon>
        <taxon>Marinilabiliales</taxon>
        <taxon>Prolixibacteraceae</taxon>
        <taxon>Mariniphaga</taxon>
    </lineage>
</organism>
<name>A0A831LSA5_9BACT</name>
<feature type="domain" description="Secretion system C-terminal sorting" evidence="1">
    <location>
        <begin position="71"/>
        <end position="147"/>
    </location>
</feature>
<accession>A0A831LSA5</accession>
<reference evidence="2" key="1">
    <citation type="journal article" date="2020" name="mSystems">
        <title>Genome- and Community-Level Interaction Insights into Carbon Utilization and Element Cycling Functions of Hydrothermarchaeota in Hydrothermal Sediment.</title>
        <authorList>
            <person name="Zhou Z."/>
            <person name="Liu Y."/>
            <person name="Xu W."/>
            <person name="Pan J."/>
            <person name="Luo Z.H."/>
            <person name="Li M."/>
        </authorList>
    </citation>
    <scope>NUCLEOTIDE SEQUENCE [LARGE SCALE GENOMIC DNA]</scope>
    <source>
        <strain evidence="2">SpSt-1217</strain>
    </source>
</reference>
<sequence>MRILSMPIIFLCFMWVLVPKSQAQEKMFVTLQNGTILQFPIEEIESLTFDIQTNLMQQNEILAKFLEAKAYPNPASELVNISYKLGGEGKVFLEIFSSYGSKINEFSPGFLPPGEYNYQWNTEENPPGMYILRILQNNALVTEKIIINR</sequence>
<dbReference type="Proteomes" id="UP000886047">
    <property type="component" value="Unassembled WGS sequence"/>
</dbReference>
<evidence type="ECO:0000313" key="2">
    <source>
        <dbReference type="EMBL" id="HDR50425.1"/>
    </source>
</evidence>
<dbReference type="AlphaFoldDB" id="A0A831LSA5"/>
<gene>
    <name evidence="2" type="ORF">ENN90_02225</name>
</gene>